<dbReference type="InterPro" id="IPR017200">
    <property type="entry name" value="PqqE-like"/>
</dbReference>
<dbReference type="GO" id="GO:0051539">
    <property type="term" value="F:4 iron, 4 sulfur cluster binding"/>
    <property type="evidence" value="ECO:0007669"/>
    <property type="project" value="UniProtKB-KW"/>
</dbReference>
<evidence type="ECO:0000256" key="2">
    <source>
        <dbReference type="ARBA" id="ARBA00022485"/>
    </source>
</evidence>
<keyword evidence="6" id="KW-0411">Iron-sulfur</keyword>
<evidence type="ECO:0000256" key="6">
    <source>
        <dbReference type="ARBA" id="ARBA00023014"/>
    </source>
</evidence>
<evidence type="ECO:0000256" key="3">
    <source>
        <dbReference type="ARBA" id="ARBA00022691"/>
    </source>
</evidence>
<keyword evidence="3" id="KW-0949">S-adenosyl-L-methionine</keyword>
<gene>
    <name evidence="8" type="ORF">ENQ87_12820</name>
</gene>
<evidence type="ECO:0000256" key="4">
    <source>
        <dbReference type="ARBA" id="ARBA00022723"/>
    </source>
</evidence>
<organism evidence="8">
    <name type="scientific">Geobacter metallireducens</name>
    <dbReference type="NCBI Taxonomy" id="28232"/>
    <lineage>
        <taxon>Bacteria</taxon>
        <taxon>Pseudomonadati</taxon>
        <taxon>Thermodesulfobacteriota</taxon>
        <taxon>Desulfuromonadia</taxon>
        <taxon>Geobacterales</taxon>
        <taxon>Geobacteraceae</taxon>
        <taxon>Geobacter</taxon>
    </lineage>
</organism>
<keyword evidence="5" id="KW-0408">Iron</keyword>
<comment type="cofactor">
    <cofactor evidence="1">
        <name>[4Fe-4S] cluster</name>
        <dbReference type="ChEBI" id="CHEBI:49883"/>
    </cofactor>
</comment>
<dbReference type="GO" id="GO:0046872">
    <property type="term" value="F:metal ion binding"/>
    <property type="evidence" value="ECO:0007669"/>
    <property type="project" value="UniProtKB-KW"/>
</dbReference>
<dbReference type="SFLD" id="SFLDG01067">
    <property type="entry name" value="SPASM/twitch_domain_containing"/>
    <property type="match status" value="1"/>
</dbReference>
<name>A0A831UEH1_GEOME</name>
<keyword evidence="2" id="KW-0004">4Fe-4S</keyword>
<evidence type="ECO:0000259" key="7">
    <source>
        <dbReference type="PROSITE" id="PS51918"/>
    </source>
</evidence>
<dbReference type="PIRSF" id="PIRSF037420">
    <property type="entry name" value="PQQ_syn_pqqE"/>
    <property type="match status" value="1"/>
</dbReference>
<dbReference type="Pfam" id="PF04055">
    <property type="entry name" value="Radical_SAM"/>
    <property type="match status" value="1"/>
</dbReference>
<feature type="domain" description="Radical SAM core" evidence="7">
    <location>
        <begin position="17"/>
        <end position="240"/>
    </location>
</feature>
<dbReference type="SFLD" id="SFLDG01386">
    <property type="entry name" value="main_SPASM_domain-containing"/>
    <property type="match status" value="1"/>
</dbReference>
<comment type="caution">
    <text evidence="8">The sequence shown here is derived from an EMBL/GenBank/DDBJ whole genome shotgun (WGS) entry which is preliminary data.</text>
</comment>
<evidence type="ECO:0000256" key="1">
    <source>
        <dbReference type="ARBA" id="ARBA00001966"/>
    </source>
</evidence>
<dbReference type="SFLD" id="SFLDS00029">
    <property type="entry name" value="Radical_SAM"/>
    <property type="match status" value="1"/>
</dbReference>
<dbReference type="GO" id="GO:0003824">
    <property type="term" value="F:catalytic activity"/>
    <property type="evidence" value="ECO:0007669"/>
    <property type="project" value="InterPro"/>
</dbReference>
<dbReference type="SUPFAM" id="SSF102114">
    <property type="entry name" value="Radical SAM enzymes"/>
    <property type="match status" value="1"/>
</dbReference>
<reference evidence="8" key="1">
    <citation type="journal article" date="2020" name="mSystems">
        <title>Genome- and Community-Level Interaction Insights into Carbon Utilization and Element Cycling Functions of Hydrothermarchaeota in Hydrothermal Sediment.</title>
        <authorList>
            <person name="Zhou Z."/>
            <person name="Liu Y."/>
            <person name="Xu W."/>
            <person name="Pan J."/>
            <person name="Luo Z.H."/>
            <person name="Li M."/>
        </authorList>
    </citation>
    <scope>NUCLEOTIDE SEQUENCE [LARGE SCALE GENOMIC DNA]</scope>
    <source>
        <strain evidence="8">SpSt-349</strain>
    </source>
</reference>
<dbReference type="InterPro" id="IPR058240">
    <property type="entry name" value="rSAM_sf"/>
</dbReference>
<accession>A0A831UEH1</accession>
<protein>
    <submittedName>
        <fullName evidence="8">Radical SAM protein</fullName>
    </submittedName>
</protein>
<dbReference type="PANTHER" id="PTHR11228:SF34">
    <property type="entry name" value="TUNGSTEN-CONTAINING ALDEHYDE FERREDOXIN OXIDOREDUCTASE COFACTOR MODIFYING PROTEIN"/>
    <property type="match status" value="1"/>
</dbReference>
<proteinExistence type="predicted"/>
<dbReference type="Gene3D" id="3.20.20.70">
    <property type="entry name" value="Aldolase class I"/>
    <property type="match status" value="1"/>
</dbReference>
<dbReference type="InterPro" id="IPR050377">
    <property type="entry name" value="Radical_SAM_PqqE_MftC-like"/>
</dbReference>
<sequence>MDTVPSETLKILRGAGLRPPRTLTIAITPACNLACGHCWVNARDTGAAGHMPEQTVRRLLEEFIALGGEAVRLTGGEPLCHPAWLRLLQFGRSLGLETVTIQTNGTLFTPETVNALGALNFPHLTLQISLDGATAATHNLVRGAGAYEKSLKGIDLLARSGLAPRISLCFTEMRHNLFDIPRLLRLADNRGIGSVVTGTLVRCGRSVLQTTLVPPDPEQYHQLLRDYDANPVFRRLYRQLGTVAALEWRTTEACRTECCTFAENPYLTAAGTLYPCVMCHADSHAVTGVLGKSLASALSEGAPLWATLRATSERRAKTCEPCGDCPGQTLCKGGCMGRAWHSCSDFLAADDRCQVRRAIYETSRR</sequence>
<keyword evidence="4" id="KW-0479">Metal-binding</keyword>
<evidence type="ECO:0000313" key="8">
    <source>
        <dbReference type="EMBL" id="HEN43230.1"/>
    </source>
</evidence>
<dbReference type="EMBL" id="DSOV01000056">
    <property type="protein sequence ID" value="HEN43230.1"/>
    <property type="molecule type" value="Genomic_DNA"/>
</dbReference>
<dbReference type="InterPro" id="IPR007197">
    <property type="entry name" value="rSAM"/>
</dbReference>
<dbReference type="InterPro" id="IPR013785">
    <property type="entry name" value="Aldolase_TIM"/>
</dbReference>
<dbReference type="PANTHER" id="PTHR11228">
    <property type="entry name" value="RADICAL SAM DOMAIN PROTEIN"/>
    <property type="match status" value="1"/>
</dbReference>
<dbReference type="CDD" id="cd01335">
    <property type="entry name" value="Radical_SAM"/>
    <property type="match status" value="1"/>
</dbReference>
<evidence type="ECO:0000256" key="5">
    <source>
        <dbReference type="ARBA" id="ARBA00023004"/>
    </source>
</evidence>
<dbReference type="PROSITE" id="PS51918">
    <property type="entry name" value="RADICAL_SAM"/>
    <property type="match status" value="1"/>
</dbReference>
<dbReference type="AlphaFoldDB" id="A0A831UEH1"/>